<dbReference type="InterPro" id="IPR036249">
    <property type="entry name" value="Thioredoxin-like_sf"/>
</dbReference>
<accession>A0ABW5BKF2</accession>
<comment type="caution">
    <text evidence="3">The sequence shown here is derived from an EMBL/GenBank/DDBJ whole genome shotgun (WGS) entry which is preliminary data.</text>
</comment>
<protein>
    <recommendedName>
        <fullName evidence="1">2-hydroxychromene-2-carboxylate isomerase</fullName>
        <ecNumber evidence="1">5.99.1.4</ecNumber>
    </recommendedName>
</protein>
<dbReference type="PANTHER" id="PTHR42943">
    <property type="entry name" value="GLUTATHIONE S-TRANSFERASE KAPPA"/>
    <property type="match status" value="1"/>
</dbReference>
<evidence type="ECO:0000313" key="4">
    <source>
        <dbReference type="Proteomes" id="UP001597294"/>
    </source>
</evidence>
<dbReference type="CDD" id="cd03022">
    <property type="entry name" value="DsbA_HCCA_Iso"/>
    <property type="match status" value="1"/>
</dbReference>
<sequence length="200" mass="22914">MKNAIDFYFDFSSPYAYFASMEIDELAKKHGLSVHWHPILLGAIFKKTGAKPLLQTPLKGDYAHHDLERIARKKRLPFTLPVNFPFAALAACRAFYWIRREDDNLAISFAKNIFKAGYQMRLDISDPKTVIDLSSALGLDSGRIEPALSSETIKEELRNEVSLAEQRGVFGSPFFIFEDEPFWGHDRMATLDEWLSHKGW</sequence>
<keyword evidence="1 3" id="KW-0413">Isomerase</keyword>
<proteinExistence type="inferred from homology"/>
<dbReference type="InterPro" id="IPR051924">
    <property type="entry name" value="GST_Kappa/NadH"/>
</dbReference>
<comment type="catalytic activity">
    <reaction evidence="1">
        <text>2-hydroxychromene-2-carboxylate = (3E)-4-(2-hydroxyphenyl)-2-oxobut-3-enoate</text>
        <dbReference type="Rhea" id="RHEA:27401"/>
        <dbReference type="ChEBI" id="CHEBI:59350"/>
        <dbReference type="ChEBI" id="CHEBI:59353"/>
        <dbReference type="EC" id="5.99.1.4"/>
    </reaction>
</comment>
<name>A0ABW5BKF2_9PROT</name>
<evidence type="ECO:0000256" key="1">
    <source>
        <dbReference type="PIRNR" id="PIRNR006386"/>
    </source>
</evidence>
<dbReference type="EMBL" id="JBHUII010000004">
    <property type="protein sequence ID" value="MFD2205345.1"/>
    <property type="molecule type" value="Genomic_DNA"/>
</dbReference>
<dbReference type="Proteomes" id="UP001597294">
    <property type="component" value="Unassembled WGS sequence"/>
</dbReference>
<gene>
    <name evidence="3" type="ORF">ACFSKO_06980</name>
</gene>
<dbReference type="EC" id="5.99.1.4" evidence="1"/>
<feature type="domain" description="DSBA-like thioredoxin" evidence="2">
    <location>
        <begin position="5"/>
        <end position="193"/>
    </location>
</feature>
<keyword evidence="4" id="KW-1185">Reference proteome</keyword>
<comment type="similarity">
    <text evidence="1">Belongs to the GST superfamily. NadH family.</text>
</comment>
<dbReference type="InterPro" id="IPR001853">
    <property type="entry name" value="DSBA-like_thioredoxin_dom"/>
</dbReference>
<dbReference type="SUPFAM" id="SSF52833">
    <property type="entry name" value="Thioredoxin-like"/>
    <property type="match status" value="1"/>
</dbReference>
<evidence type="ECO:0000313" key="3">
    <source>
        <dbReference type="EMBL" id="MFD2205345.1"/>
    </source>
</evidence>
<dbReference type="InterPro" id="IPR044087">
    <property type="entry name" value="NahD-like"/>
</dbReference>
<dbReference type="Gene3D" id="3.40.30.10">
    <property type="entry name" value="Glutaredoxin"/>
    <property type="match status" value="1"/>
</dbReference>
<dbReference type="Pfam" id="PF01323">
    <property type="entry name" value="DSBA"/>
    <property type="match status" value="1"/>
</dbReference>
<dbReference type="PIRSF" id="PIRSF006386">
    <property type="entry name" value="HCCAis_GSTk"/>
    <property type="match status" value="1"/>
</dbReference>
<dbReference type="InterPro" id="IPR014440">
    <property type="entry name" value="HCCAis_GSTk"/>
</dbReference>
<evidence type="ECO:0000259" key="2">
    <source>
        <dbReference type="Pfam" id="PF01323"/>
    </source>
</evidence>
<organism evidence="3 4">
    <name type="scientific">Kiloniella antarctica</name>
    <dbReference type="NCBI Taxonomy" id="1550907"/>
    <lineage>
        <taxon>Bacteria</taxon>
        <taxon>Pseudomonadati</taxon>
        <taxon>Pseudomonadota</taxon>
        <taxon>Alphaproteobacteria</taxon>
        <taxon>Rhodospirillales</taxon>
        <taxon>Kiloniellaceae</taxon>
        <taxon>Kiloniella</taxon>
    </lineage>
</organism>
<dbReference type="RefSeq" id="WP_380249871.1">
    <property type="nucleotide sequence ID" value="NZ_JBHUII010000004.1"/>
</dbReference>
<reference evidence="4" key="1">
    <citation type="journal article" date="2019" name="Int. J. Syst. Evol. Microbiol.">
        <title>The Global Catalogue of Microorganisms (GCM) 10K type strain sequencing project: providing services to taxonomists for standard genome sequencing and annotation.</title>
        <authorList>
            <consortium name="The Broad Institute Genomics Platform"/>
            <consortium name="The Broad Institute Genome Sequencing Center for Infectious Disease"/>
            <person name="Wu L."/>
            <person name="Ma J."/>
        </authorList>
    </citation>
    <scope>NUCLEOTIDE SEQUENCE [LARGE SCALE GENOMIC DNA]</scope>
    <source>
        <strain evidence="4">CGMCC 4.7192</strain>
    </source>
</reference>
<dbReference type="GO" id="GO:0016853">
    <property type="term" value="F:isomerase activity"/>
    <property type="evidence" value="ECO:0007669"/>
    <property type="project" value="UniProtKB-KW"/>
</dbReference>
<dbReference type="PANTHER" id="PTHR42943:SF2">
    <property type="entry name" value="GLUTATHIONE S-TRANSFERASE KAPPA 1"/>
    <property type="match status" value="1"/>
</dbReference>